<evidence type="ECO:0000259" key="7">
    <source>
        <dbReference type="PROSITE" id="PS50940"/>
    </source>
</evidence>
<dbReference type="InterPro" id="IPR002557">
    <property type="entry name" value="Chitin-bd_dom"/>
</dbReference>
<comment type="caution">
    <text evidence="8">The sequence shown here is derived from an EMBL/GenBank/DDBJ whole genome shotgun (WGS) entry which is preliminary data.</text>
</comment>
<dbReference type="GO" id="GO:0005576">
    <property type="term" value="C:extracellular region"/>
    <property type="evidence" value="ECO:0007669"/>
    <property type="project" value="InterPro"/>
</dbReference>
<dbReference type="SUPFAM" id="SSF57625">
    <property type="entry name" value="Invertebrate chitin-binding proteins"/>
    <property type="match status" value="1"/>
</dbReference>
<feature type="disulfide bond" evidence="5">
    <location>
        <begin position="6"/>
        <end position="15"/>
    </location>
</feature>
<feature type="disulfide bond" evidence="5">
    <location>
        <begin position="129"/>
        <end position="138"/>
    </location>
</feature>
<evidence type="ECO:0000313" key="9">
    <source>
        <dbReference type="Proteomes" id="UP000678393"/>
    </source>
</evidence>
<dbReference type="EMBL" id="CAJHNH020002784">
    <property type="protein sequence ID" value="CAG5127770.1"/>
    <property type="molecule type" value="Genomic_DNA"/>
</dbReference>
<feature type="disulfide bond" evidence="5">
    <location>
        <begin position="48"/>
        <end position="57"/>
    </location>
</feature>
<dbReference type="FunFam" id="2.10.25.10:FF:000095">
    <property type="entry name" value="Notch, isoform B"/>
    <property type="match status" value="1"/>
</dbReference>
<feature type="domain" description="EGF-like" evidence="6">
    <location>
        <begin position="18"/>
        <end position="58"/>
    </location>
</feature>
<dbReference type="AlphaFoldDB" id="A0A8S3ZJ78"/>
<evidence type="ECO:0000313" key="8">
    <source>
        <dbReference type="EMBL" id="CAG5127770.1"/>
    </source>
</evidence>
<feature type="domain" description="EGF-like" evidence="6">
    <location>
        <begin position="61"/>
        <end position="99"/>
    </location>
</feature>
<dbReference type="CDD" id="cd00054">
    <property type="entry name" value="EGF_CA"/>
    <property type="match status" value="1"/>
</dbReference>
<evidence type="ECO:0000256" key="3">
    <source>
        <dbReference type="ARBA" id="ARBA00022737"/>
    </source>
</evidence>
<evidence type="ECO:0000256" key="5">
    <source>
        <dbReference type="PROSITE-ProRule" id="PRU00076"/>
    </source>
</evidence>
<feature type="disulfide bond" evidence="5">
    <location>
        <begin position="89"/>
        <end position="98"/>
    </location>
</feature>
<gene>
    <name evidence="8" type="ORF">CUNI_LOCUS13328</name>
</gene>
<keyword evidence="9" id="KW-1185">Reference proteome</keyword>
<dbReference type="PROSITE" id="PS01186">
    <property type="entry name" value="EGF_2"/>
    <property type="match status" value="3"/>
</dbReference>
<dbReference type="InterPro" id="IPR036508">
    <property type="entry name" value="Chitin-bd_dom_sf"/>
</dbReference>
<proteinExistence type="predicted"/>
<accession>A0A8S3ZJ78</accession>
<dbReference type="Pfam" id="PF01607">
    <property type="entry name" value="CBM_14"/>
    <property type="match status" value="1"/>
</dbReference>
<dbReference type="OrthoDB" id="283575at2759"/>
<keyword evidence="2" id="KW-0732">Signal</keyword>
<name>A0A8S3ZJ78_9EUPU</name>
<evidence type="ECO:0000259" key="6">
    <source>
        <dbReference type="PROSITE" id="PS50026"/>
    </source>
</evidence>
<comment type="caution">
    <text evidence="5">Lacks conserved residue(s) required for the propagation of feature annotation.</text>
</comment>
<evidence type="ECO:0000256" key="4">
    <source>
        <dbReference type="ARBA" id="ARBA00023157"/>
    </source>
</evidence>
<dbReference type="Proteomes" id="UP000678393">
    <property type="component" value="Unassembled WGS sequence"/>
</dbReference>
<evidence type="ECO:0000256" key="1">
    <source>
        <dbReference type="ARBA" id="ARBA00022536"/>
    </source>
</evidence>
<dbReference type="PANTHER" id="PTHR12916">
    <property type="entry name" value="CYTOCHROME C OXIDASE POLYPEPTIDE VIC-2"/>
    <property type="match status" value="1"/>
</dbReference>
<keyword evidence="3" id="KW-0677">Repeat</keyword>
<dbReference type="PANTHER" id="PTHR12916:SF4">
    <property type="entry name" value="UNINFLATABLE, ISOFORM C"/>
    <property type="match status" value="1"/>
</dbReference>
<feature type="domain" description="EGF-like" evidence="6">
    <location>
        <begin position="144"/>
        <end position="180"/>
    </location>
</feature>
<feature type="domain" description="Chitin-binding type-2" evidence="7">
    <location>
        <begin position="180"/>
        <end position="237"/>
    </location>
</feature>
<dbReference type="SUPFAM" id="SSF57196">
    <property type="entry name" value="EGF/Laminin"/>
    <property type="match status" value="3"/>
</dbReference>
<feature type="non-terminal residue" evidence="8">
    <location>
        <position position="1"/>
    </location>
</feature>
<keyword evidence="1 5" id="KW-0245">EGF-like domain</keyword>
<dbReference type="PROSITE" id="PS00022">
    <property type="entry name" value="EGF_1"/>
    <property type="match status" value="4"/>
</dbReference>
<dbReference type="PROSITE" id="PS50940">
    <property type="entry name" value="CHIT_BIND_II"/>
    <property type="match status" value="1"/>
</dbReference>
<feature type="disulfide bond" evidence="5">
    <location>
        <begin position="70"/>
        <end position="87"/>
    </location>
</feature>
<keyword evidence="4 5" id="KW-1015">Disulfide bond</keyword>
<feature type="domain" description="EGF-like" evidence="6">
    <location>
        <begin position="1"/>
        <end position="16"/>
    </location>
</feature>
<feature type="domain" description="EGF-like" evidence="6">
    <location>
        <begin position="102"/>
        <end position="139"/>
    </location>
</feature>
<evidence type="ECO:0000256" key="2">
    <source>
        <dbReference type="ARBA" id="ARBA00022729"/>
    </source>
</evidence>
<organism evidence="8 9">
    <name type="scientific">Candidula unifasciata</name>
    <dbReference type="NCBI Taxonomy" id="100452"/>
    <lineage>
        <taxon>Eukaryota</taxon>
        <taxon>Metazoa</taxon>
        <taxon>Spiralia</taxon>
        <taxon>Lophotrochozoa</taxon>
        <taxon>Mollusca</taxon>
        <taxon>Gastropoda</taxon>
        <taxon>Heterobranchia</taxon>
        <taxon>Euthyneura</taxon>
        <taxon>Panpulmonata</taxon>
        <taxon>Eupulmonata</taxon>
        <taxon>Stylommatophora</taxon>
        <taxon>Helicina</taxon>
        <taxon>Helicoidea</taxon>
        <taxon>Geomitridae</taxon>
        <taxon>Candidula</taxon>
    </lineage>
</organism>
<reference evidence="8" key="1">
    <citation type="submission" date="2021-04" db="EMBL/GenBank/DDBJ databases">
        <authorList>
            <consortium name="Molecular Ecology Group"/>
        </authorList>
    </citation>
    <scope>NUCLEOTIDE SEQUENCE</scope>
</reference>
<dbReference type="Pfam" id="PF00008">
    <property type="entry name" value="EGF"/>
    <property type="match status" value="2"/>
</dbReference>
<sequence length="255" mass="27905">MPVCVCPMGVSGRLCEVVSDPCAIHIICINGGTCVYRPLATPSAYCLCPIGYAGKSCQIRPRDPCTPNPCENSGRCTVSSGVKGYECKCQGPFTGDNCEIKSRGSCLSSPCRNMATCIEVPPHSFTCHCLPGWQGHYCHVWSGKPGVCSTSYCSGRGVCYLGQDQKPLCRCQQAFGDRCEFTCGKSQSGLVPHPAECTLYVSCVWGHPYVMQCPRHDLHFNPKLQTCDWHARAGCQLNINIMDQQYAGVLWRIRT</sequence>
<dbReference type="Gene3D" id="2.10.25.10">
    <property type="entry name" value="Laminin"/>
    <property type="match status" value="3"/>
</dbReference>
<dbReference type="SMART" id="SM00494">
    <property type="entry name" value="ChtBD2"/>
    <property type="match status" value="1"/>
</dbReference>
<dbReference type="SMART" id="SM00181">
    <property type="entry name" value="EGF"/>
    <property type="match status" value="3"/>
</dbReference>
<dbReference type="GO" id="GO:0008061">
    <property type="term" value="F:chitin binding"/>
    <property type="evidence" value="ECO:0007669"/>
    <property type="project" value="InterPro"/>
</dbReference>
<dbReference type="Gene3D" id="2.170.140.10">
    <property type="entry name" value="Chitin binding domain"/>
    <property type="match status" value="1"/>
</dbReference>
<dbReference type="PROSITE" id="PS50026">
    <property type="entry name" value="EGF_3"/>
    <property type="match status" value="5"/>
</dbReference>
<dbReference type="InterPro" id="IPR000742">
    <property type="entry name" value="EGF"/>
</dbReference>
<protein>
    <submittedName>
        <fullName evidence="8">Uncharacterized protein</fullName>
    </submittedName>
</protein>